<dbReference type="EMBL" id="GBXM01047131">
    <property type="protein sequence ID" value="JAH61446.1"/>
    <property type="molecule type" value="Transcribed_RNA"/>
</dbReference>
<reference evidence="1" key="1">
    <citation type="submission" date="2014-11" db="EMBL/GenBank/DDBJ databases">
        <authorList>
            <person name="Amaro Gonzalez C."/>
        </authorList>
    </citation>
    <scope>NUCLEOTIDE SEQUENCE</scope>
</reference>
<evidence type="ECO:0000313" key="1">
    <source>
        <dbReference type="EMBL" id="JAH61446.1"/>
    </source>
</evidence>
<protein>
    <submittedName>
        <fullName evidence="1">Uncharacterized protein</fullName>
    </submittedName>
</protein>
<sequence length="50" mass="5482">MVPLVSAVHAGCREADDLIGKLLHFVLSAGFVCVDECFEFVAGFNKIRRT</sequence>
<organism evidence="1">
    <name type="scientific">Anguilla anguilla</name>
    <name type="common">European freshwater eel</name>
    <name type="synonym">Muraena anguilla</name>
    <dbReference type="NCBI Taxonomy" id="7936"/>
    <lineage>
        <taxon>Eukaryota</taxon>
        <taxon>Metazoa</taxon>
        <taxon>Chordata</taxon>
        <taxon>Craniata</taxon>
        <taxon>Vertebrata</taxon>
        <taxon>Euteleostomi</taxon>
        <taxon>Actinopterygii</taxon>
        <taxon>Neopterygii</taxon>
        <taxon>Teleostei</taxon>
        <taxon>Anguilliformes</taxon>
        <taxon>Anguillidae</taxon>
        <taxon>Anguilla</taxon>
    </lineage>
</organism>
<reference evidence="1" key="2">
    <citation type="journal article" date="2015" name="Fish Shellfish Immunol.">
        <title>Early steps in the European eel (Anguilla anguilla)-Vibrio vulnificus interaction in the gills: Role of the RtxA13 toxin.</title>
        <authorList>
            <person name="Callol A."/>
            <person name="Pajuelo D."/>
            <person name="Ebbesson L."/>
            <person name="Teles M."/>
            <person name="MacKenzie S."/>
            <person name="Amaro C."/>
        </authorList>
    </citation>
    <scope>NUCLEOTIDE SEQUENCE</scope>
</reference>
<accession>A0A0E9U6I5</accession>
<proteinExistence type="predicted"/>
<name>A0A0E9U6I5_ANGAN</name>
<dbReference type="AlphaFoldDB" id="A0A0E9U6I5"/>